<protein>
    <submittedName>
        <fullName evidence="3">PhzF family phenazine biosynthesis protein</fullName>
    </submittedName>
</protein>
<comment type="caution">
    <text evidence="3">The sequence shown here is derived from an EMBL/GenBank/DDBJ whole genome shotgun (WGS) entry which is preliminary data.</text>
</comment>
<organism evidence="3 4">
    <name type="scientific">Acuticoccus sediminis</name>
    <dbReference type="NCBI Taxonomy" id="2184697"/>
    <lineage>
        <taxon>Bacteria</taxon>
        <taxon>Pseudomonadati</taxon>
        <taxon>Pseudomonadota</taxon>
        <taxon>Alphaproteobacteria</taxon>
        <taxon>Hyphomicrobiales</taxon>
        <taxon>Amorphaceae</taxon>
        <taxon>Acuticoccus</taxon>
    </lineage>
</organism>
<proteinExistence type="inferred from homology"/>
<evidence type="ECO:0000313" key="4">
    <source>
        <dbReference type="Proteomes" id="UP000249590"/>
    </source>
</evidence>
<dbReference type="AlphaFoldDB" id="A0A8B2NS20"/>
<dbReference type="InterPro" id="IPR003719">
    <property type="entry name" value="Phenazine_PhzF-like"/>
</dbReference>
<evidence type="ECO:0000313" key="3">
    <source>
        <dbReference type="EMBL" id="RAI03027.1"/>
    </source>
</evidence>
<dbReference type="PANTHER" id="PTHR13774:SF32">
    <property type="entry name" value="ANTISENSE-ENHANCING SEQUENCE 1"/>
    <property type="match status" value="1"/>
</dbReference>
<comment type="similarity">
    <text evidence="1">Belongs to the PhzF family.</text>
</comment>
<evidence type="ECO:0000256" key="1">
    <source>
        <dbReference type="ARBA" id="ARBA00008270"/>
    </source>
</evidence>
<dbReference type="PANTHER" id="PTHR13774">
    <property type="entry name" value="PHENAZINE BIOSYNTHESIS PROTEIN"/>
    <property type="match status" value="1"/>
</dbReference>
<dbReference type="GO" id="GO:0005737">
    <property type="term" value="C:cytoplasm"/>
    <property type="evidence" value="ECO:0007669"/>
    <property type="project" value="TreeGrafter"/>
</dbReference>
<dbReference type="Proteomes" id="UP000249590">
    <property type="component" value="Unassembled WGS sequence"/>
</dbReference>
<feature type="active site" evidence="2">
    <location>
        <position position="45"/>
    </location>
</feature>
<dbReference type="Gene3D" id="3.10.310.10">
    <property type="entry name" value="Diaminopimelate Epimerase, Chain A, domain 1"/>
    <property type="match status" value="2"/>
</dbReference>
<keyword evidence="4" id="KW-1185">Reference proteome</keyword>
<dbReference type="PIRSF" id="PIRSF016184">
    <property type="entry name" value="PhzC_PhzF"/>
    <property type="match status" value="1"/>
</dbReference>
<dbReference type="OrthoDB" id="9788221at2"/>
<dbReference type="NCBIfam" id="TIGR00654">
    <property type="entry name" value="PhzF_family"/>
    <property type="match status" value="1"/>
</dbReference>
<dbReference type="GO" id="GO:0016853">
    <property type="term" value="F:isomerase activity"/>
    <property type="evidence" value="ECO:0007669"/>
    <property type="project" value="TreeGrafter"/>
</dbReference>
<dbReference type="Pfam" id="PF02567">
    <property type="entry name" value="PhzC-PhzF"/>
    <property type="match status" value="1"/>
</dbReference>
<name>A0A8B2NS20_9HYPH</name>
<dbReference type="RefSeq" id="WP_111341283.1">
    <property type="nucleotide sequence ID" value="NZ_QHHQ01000001.1"/>
</dbReference>
<dbReference type="EMBL" id="QHHQ01000001">
    <property type="protein sequence ID" value="RAI03027.1"/>
    <property type="molecule type" value="Genomic_DNA"/>
</dbReference>
<dbReference type="SUPFAM" id="SSF54506">
    <property type="entry name" value="Diaminopimelate epimerase-like"/>
    <property type="match status" value="1"/>
</dbReference>
<sequence>MRPYEILDVFTGTPLAGNPLAVVHEADGLSTDRMQAIAAEFNLSETIFLHAPQGDAVPARIFTPRDEMPFAGHPTVGGSVAQALKTGASQLALTLPAGRVDVTITGGDVRRATFDAPVLPRAEPLDIAVEDLARLVNLDPADIVTDTYRPARITSGPWFTAIPVRRVAALADARFMTGHVGVLGDAPRSLYLVAKGADGYRARMFAPFSGIEEDPATGSAAVALAAMVLAAETPPDGTHAVAIRQGVEMGRASDITISAEVAGGALKRVSLSGEAVVIARGTLLV</sequence>
<reference evidence="3 4" key="1">
    <citation type="submission" date="2018-05" db="EMBL/GenBank/DDBJ databases">
        <title>Acuticoccus sediminis sp. nov., isolated from deep-sea sediment of Indian Ocean.</title>
        <authorList>
            <person name="Liu X."/>
            <person name="Lai Q."/>
            <person name="Du Y."/>
            <person name="Sun F."/>
            <person name="Zhang X."/>
            <person name="Wang S."/>
            <person name="Shao Z."/>
        </authorList>
    </citation>
    <scope>NUCLEOTIDE SEQUENCE [LARGE SCALE GENOMIC DNA]</scope>
    <source>
        <strain evidence="3 4">PTG4-2</strain>
    </source>
</reference>
<gene>
    <name evidence="3" type="ORF">DLJ53_00365</name>
</gene>
<accession>A0A8B2NS20</accession>
<evidence type="ECO:0000256" key="2">
    <source>
        <dbReference type="PIRSR" id="PIRSR016184-1"/>
    </source>
</evidence>